<protein>
    <submittedName>
        <fullName evidence="1">Uncharacterized protein</fullName>
    </submittedName>
</protein>
<organism evidence="1">
    <name type="scientific">marine sediment metagenome</name>
    <dbReference type="NCBI Taxonomy" id="412755"/>
    <lineage>
        <taxon>unclassified sequences</taxon>
        <taxon>metagenomes</taxon>
        <taxon>ecological metagenomes</taxon>
    </lineage>
</organism>
<dbReference type="EMBL" id="BARU01017269">
    <property type="protein sequence ID" value="GAH58360.1"/>
    <property type="molecule type" value="Genomic_DNA"/>
</dbReference>
<dbReference type="AlphaFoldDB" id="X1HMT4"/>
<name>X1HMT4_9ZZZZ</name>
<reference evidence="1" key="1">
    <citation type="journal article" date="2014" name="Front. Microbiol.">
        <title>High frequency of phylogenetically diverse reductive dehalogenase-homologous genes in deep subseafloor sedimentary metagenomes.</title>
        <authorList>
            <person name="Kawai M."/>
            <person name="Futagami T."/>
            <person name="Toyoda A."/>
            <person name="Takaki Y."/>
            <person name="Nishi S."/>
            <person name="Hori S."/>
            <person name="Arai W."/>
            <person name="Tsubouchi T."/>
            <person name="Morono Y."/>
            <person name="Uchiyama I."/>
            <person name="Ito T."/>
            <person name="Fujiyama A."/>
            <person name="Inagaki F."/>
            <person name="Takami H."/>
        </authorList>
    </citation>
    <scope>NUCLEOTIDE SEQUENCE</scope>
    <source>
        <strain evidence="1">Expedition CK06-06</strain>
    </source>
</reference>
<comment type="caution">
    <text evidence="1">The sequence shown here is derived from an EMBL/GenBank/DDBJ whole genome shotgun (WGS) entry which is preliminary data.</text>
</comment>
<evidence type="ECO:0000313" key="1">
    <source>
        <dbReference type="EMBL" id="GAH58360.1"/>
    </source>
</evidence>
<accession>X1HMT4</accession>
<proteinExistence type="predicted"/>
<sequence length="150" mass="16894">MEVEVNEGEYHPVTIDNILEYCWQNKRDYNLDIEVWRYPFLYDAVRLEVDACMCYPLSVQVTPYNVAAITGSRVETFNDGSLQVRASAASHLMLVSNGVGYLTSLVIGFDKEAELEDMLDTVPMSKLALELTEQVDGATVSVVVEEEILY</sequence>
<gene>
    <name evidence="1" type="ORF">S03H2_28657</name>
</gene>